<dbReference type="InterPro" id="IPR009218">
    <property type="entry name" value="HD_phosphohydro"/>
</dbReference>
<sequence>MSRIDVPSWVTRSFAQAAVDAGASASRAELDVACLDFIDLWSTPGRHFHDTRHLFDLLTRVDQLASEAQNANEVRLAAWGHGCVFSTDELTRYRRNAGEDREASARVSADIYRGLGIPPEVIDAVCALILDMRRHPLPTPESGKFDSADMDLLVLADAHLGVLASEPQAYRSYMAGVRAEYAHIPPEKFVSARLEVVSRLLGRRTLFSTPLAADWDGPARQNLESEKARLTAELEDLSGGGDAGGEGAREASAGDVSAGARDPGEGDATRGAGDTGGQTGNDAHARNDAAAASGPVTAEVREPEPGAAPSQITYGRSSLEEPAEHMDPGSPNRVLTPEEAKQARRDEIAKLAREKSERARNEAEKNAST</sequence>
<evidence type="ECO:0000313" key="2">
    <source>
        <dbReference type="EMBL" id="VEI13101.1"/>
    </source>
</evidence>
<feature type="compositionally biased region" description="Basic and acidic residues" evidence="1">
    <location>
        <begin position="318"/>
        <end position="327"/>
    </location>
</feature>
<dbReference type="EMBL" id="LR134476">
    <property type="protein sequence ID" value="VEI13101.1"/>
    <property type="molecule type" value="Genomic_DNA"/>
</dbReference>
<name>A0A3S4WG40_9ACTO</name>
<dbReference type="AlphaFoldDB" id="A0A3S4WG40"/>
<accession>A0A3S4WG40</accession>
<gene>
    <name evidence="2" type="ORF">NCTC13354_00803</name>
</gene>
<reference evidence="2 3" key="1">
    <citation type="submission" date="2018-12" db="EMBL/GenBank/DDBJ databases">
        <authorList>
            <consortium name="Pathogen Informatics"/>
        </authorList>
    </citation>
    <scope>NUCLEOTIDE SEQUENCE [LARGE SCALE GENOMIC DNA]</scope>
    <source>
        <strain evidence="2 3">NCTC13354</strain>
    </source>
</reference>
<dbReference type="PANTHER" id="PTHR21174:SF0">
    <property type="entry name" value="HD PHOSPHOHYDROLASE FAMILY PROTEIN-RELATED"/>
    <property type="match status" value="1"/>
</dbReference>
<protein>
    <submittedName>
        <fullName evidence="2">Uncharacterized protein conserved in bacteria</fullName>
    </submittedName>
</protein>
<evidence type="ECO:0000256" key="1">
    <source>
        <dbReference type="SAM" id="MobiDB-lite"/>
    </source>
</evidence>
<dbReference type="SUPFAM" id="SSF109604">
    <property type="entry name" value="HD-domain/PDEase-like"/>
    <property type="match status" value="1"/>
</dbReference>
<dbReference type="PANTHER" id="PTHR21174">
    <property type="match status" value="1"/>
</dbReference>
<dbReference type="Proteomes" id="UP000269542">
    <property type="component" value="Chromosome"/>
</dbReference>
<dbReference type="KEGG" id="tbw:NCTC13354_00803"/>
<evidence type="ECO:0000313" key="3">
    <source>
        <dbReference type="Proteomes" id="UP000269542"/>
    </source>
</evidence>
<keyword evidence="3" id="KW-1185">Reference proteome</keyword>
<organism evidence="2 3">
    <name type="scientific">Trueperella bialowiezensis</name>
    <dbReference type="NCBI Taxonomy" id="312285"/>
    <lineage>
        <taxon>Bacteria</taxon>
        <taxon>Bacillati</taxon>
        <taxon>Actinomycetota</taxon>
        <taxon>Actinomycetes</taxon>
        <taxon>Actinomycetales</taxon>
        <taxon>Actinomycetaceae</taxon>
        <taxon>Trueperella</taxon>
    </lineage>
</organism>
<dbReference type="OrthoDB" id="9808993at2"/>
<feature type="region of interest" description="Disordered" evidence="1">
    <location>
        <begin position="236"/>
        <end position="344"/>
    </location>
</feature>
<dbReference type="RefSeq" id="WP_126416249.1">
    <property type="nucleotide sequence ID" value="NZ_LR134476.1"/>
</dbReference>
<proteinExistence type="predicted"/>